<sequence>MSTPASPSAPSQPPTRPCDSLGNPVTLHDPASLGPVNDFVEGFIRCEARCVRLLDAAQDSSPLVQAYAAALHLFAENAQAARHARPFIERAQAQASGATEREQRFIAAVAAWVDGDLARAVALHEEQARQHPRDLVSLKLGQYHLFNQGDSPGMLRLALACAAAAADVPQWHGMAAFGYEQCHLLTEAEHAARQALSDCPSEPWAQHALAHVMLTQGRHVEGRDFLRAAHGGWGVLNSFMRTHNWWHLALFELELGAHEAVLTLYDQQVWGVEKSYSQDQINAVSLLARLELAGVDVGPRWQDLGHHLSQREHDHVLPFLDLQYLYGLARAGRPAQAHAWLDSLQAHAEQVRGPLKNAWRDVAWPAAQGLLAHAQGDHAEAAQRLGTALPRLLETGGSHAQRDLFSQIHLDALMRSGQWVGAQNLLQPQANQQAQSQRLQRQARAVRAALGLPVD</sequence>
<dbReference type="EMBL" id="JAQSIO010000007">
    <property type="protein sequence ID" value="MDD0816378.1"/>
    <property type="molecule type" value="Genomic_DNA"/>
</dbReference>
<dbReference type="PANTHER" id="PTHR16263:SF4">
    <property type="entry name" value="TETRATRICOPEPTIDE REPEAT PROTEIN 38"/>
    <property type="match status" value="1"/>
</dbReference>
<feature type="region of interest" description="Disordered" evidence="5">
    <location>
        <begin position="1"/>
        <end position="26"/>
    </location>
</feature>
<evidence type="ECO:0000256" key="3">
    <source>
        <dbReference type="ARBA" id="ARBA00022737"/>
    </source>
</evidence>
<evidence type="ECO:0000256" key="5">
    <source>
        <dbReference type="SAM" id="MobiDB-lite"/>
    </source>
</evidence>
<gene>
    <name evidence="6" type="ORF">PSQ39_17190</name>
</gene>
<reference evidence="6 7" key="1">
    <citation type="submission" date="2023-02" db="EMBL/GenBank/DDBJ databases">
        <title>Bacterial whole genome sequence for Curvibacter sp. HBC28.</title>
        <authorList>
            <person name="Le V."/>
            <person name="Ko S.-R."/>
            <person name="Ahn C.-Y."/>
            <person name="Oh H.-M."/>
        </authorList>
    </citation>
    <scope>NUCLEOTIDE SEQUENCE [LARGE SCALE GENOMIC DNA]</scope>
    <source>
        <strain evidence="6 7">HBC28</strain>
    </source>
</reference>
<evidence type="ECO:0000313" key="6">
    <source>
        <dbReference type="EMBL" id="MDD0816378.1"/>
    </source>
</evidence>
<evidence type="ECO:0000256" key="2">
    <source>
        <dbReference type="ARBA" id="ARBA00019992"/>
    </source>
</evidence>
<keyword evidence="7" id="KW-1185">Reference proteome</keyword>
<evidence type="ECO:0000256" key="4">
    <source>
        <dbReference type="ARBA" id="ARBA00022803"/>
    </source>
</evidence>
<organism evidence="6 7">
    <name type="scientific">Curvibacter microcysteis</name>
    <dbReference type="NCBI Taxonomy" id="3026419"/>
    <lineage>
        <taxon>Bacteria</taxon>
        <taxon>Pseudomonadati</taxon>
        <taxon>Pseudomonadota</taxon>
        <taxon>Betaproteobacteria</taxon>
        <taxon>Burkholderiales</taxon>
        <taxon>Comamonadaceae</taxon>
        <taxon>Curvibacter</taxon>
    </lineage>
</organism>
<dbReference type="Proteomes" id="UP001528672">
    <property type="component" value="Unassembled WGS sequence"/>
</dbReference>
<dbReference type="PANTHER" id="PTHR16263">
    <property type="entry name" value="TETRATRICOPEPTIDE REPEAT PROTEIN 38"/>
    <property type="match status" value="1"/>
</dbReference>
<dbReference type="InterPro" id="IPR011990">
    <property type="entry name" value="TPR-like_helical_dom_sf"/>
</dbReference>
<comment type="similarity">
    <text evidence="1">Belongs to the TTC38 family.</text>
</comment>
<dbReference type="Gene3D" id="1.25.40.10">
    <property type="entry name" value="Tetratricopeptide repeat domain"/>
    <property type="match status" value="1"/>
</dbReference>
<proteinExistence type="inferred from homology"/>
<dbReference type="CDD" id="cd05804">
    <property type="entry name" value="StaR_like"/>
    <property type="match status" value="1"/>
</dbReference>
<dbReference type="RefSeq" id="WP_273928100.1">
    <property type="nucleotide sequence ID" value="NZ_JAQSIO010000007.1"/>
</dbReference>
<evidence type="ECO:0000256" key="1">
    <source>
        <dbReference type="ARBA" id="ARBA00005857"/>
    </source>
</evidence>
<keyword evidence="4" id="KW-0802">TPR repeat</keyword>
<name>A0ABT5MIG4_9BURK</name>
<dbReference type="InterPro" id="IPR033891">
    <property type="entry name" value="TTC38"/>
</dbReference>
<protein>
    <recommendedName>
        <fullName evidence="2">Tetratricopeptide repeat protein 38</fullName>
    </recommendedName>
</protein>
<accession>A0ABT5MIG4</accession>
<keyword evidence="3" id="KW-0677">Repeat</keyword>
<evidence type="ECO:0000313" key="7">
    <source>
        <dbReference type="Proteomes" id="UP001528672"/>
    </source>
</evidence>
<comment type="caution">
    <text evidence="6">The sequence shown here is derived from an EMBL/GenBank/DDBJ whole genome shotgun (WGS) entry which is preliminary data.</text>
</comment>